<keyword evidence="1" id="KW-0812">Transmembrane</keyword>
<dbReference type="AlphaFoldDB" id="A0A0E9WUG5"/>
<organism evidence="2">
    <name type="scientific">Anguilla anguilla</name>
    <name type="common">European freshwater eel</name>
    <name type="synonym">Muraena anguilla</name>
    <dbReference type="NCBI Taxonomy" id="7936"/>
    <lineage>
        <taxon>Eukaryota</taxon>
        <taxon>Metazoa</taxon>
        <taxon>Chordata</taxon>
        <taxon>Craniata</taxon>
        <taxon>Vertebrata</taxon>
        <taxon>Euteleostomi</taxon>
        <taxon>Actinopterygii</taxon>
        <taxon>Neopterygii</taxon>
        <taxon>Teleostei</taxon>
        <taxon>Anguilliformes</taxon>
        <taxon>Anguillidae</taxon>
        <taxon>Anguilla</taxon>
    </lineage>
</organism>
<accession>A0A0E9WUG5</accession>
<evidence type="ECO:0000313" key="2">
    <source>
        <dbReference type="EMBL" id="JAH93881.1"/>
    </source>
</evidence>
<reference evidence="2" key="1">
    <citation type="submission" date="2014-11" db="EMBL/GenBank/DDBJ databases">
        <authorList>
            <person name="Amaro Gonzalez C."/>
        </authorList>
    </citation>
    <scope>NUCLEOTIDE SEQUENCE</scope>
</reference>
<keyword evidence="1" id="KW-1133">Transmembrane helix</keyword>
<keyword evidence="1" id="KW-0472">Membrane</keyword>
<feature type="transmembrane region" description="Helical" evidence="1">
    <location>
        <begin position="24"/>
        <end position="46"/>
    </location>
</feature>
<proteinExistence type="predicted"/>
<dbReference type="EMBL" id="GBXM01014696">
    <property type="protein sequence ID" value="JAH93881.1"/>
    <property type="molecule type" value="Transcribed_RNA"/>
</dbReference>
<sequence length="57" mass="6613">MNDLLFHTGLLWAPSLISAKNKNLISLFCIFFVIYRHFGLTGYVMVKSFRLTISNFL</sequence>
<evidence type="ECO:0000256" key="1">
    <source>
        <dbReference type="SAM" id="Phobius"/>
    </source>
</evidence>
<reference evidence="2" key="2">
    <citation type="journal article" date="2015" name="Fish Shellfish Immunol.">
        <title>Early steps in the European eel (Anguilla anguilla)-Vibrio vulnificus interaction in the gills: Role of the RtxA13 toxin.</title>
        <authorList>
            <person name="Callol A."/>
            <person name="Pajuelo D."/>
            <person name="Ebbesson L."/>
            <person name="Teles M."/>
            <person name="MacKenzie S."/>
            <person name="Amaro C."/>
        </authorList>
    </citation>
    <scope>NUCLEOTIDE SEQUENCE</scope>
</reference>
<name>A0A0E9WUG5_ANGAN</name>
<protein>
    <submittedName>
        <fullName evidence="2">Uncharacterized protein</fullName>
    </submittedName>
</protein>